<dbReference type="InterPro" id="IPR015797">
    <property type="entry name" value="NUDIX_hydrolase-like_dom_sf"/>
</dbReference>
<dbReference type="AlphaFoldDB" id="A0A8J3ICS7"/>
<keyword evidence="6" id="KW-1185">Reference proteome</keyword>
<protein>
    <submittedName>
        <fullName evidence="5">ADP-ribose pyrophosphatase</fullName>
    </submittedName>
</protein>
<dbReference type="EMBL" id="BNJK01000001">
    <property type="protein sequence ID" value="GHO93029.1"/>
    <property type="molecule type" value="Genomic_DNA"/>
</dbReference>
<comment type="caution">
    <text evidence="5">The sequence shown here is derived from an EMBL/GenBank/DDBJ whole genome shotgun (WGS) entry which is preliminary data.</text>
</comment>
<dbReference type="Pfam" id="PF12535">
    <property type="entry name" value="Nudix_N"/>
    <property type="match status" value="1"/>
</dbReference>
<organism evidence="5 6">
    <name type="scientific">Reticulibacter mediterranei</name>
    <dbReference type="NCBI Taxonomy" id="2778369"/>
    <lineage>
        <taxon>Bacteria</taxon>
        <taxon>Bacillati</taxon>
        <taxon>Chloroflexota</taxon>
        <taxon>Ktedonobacteria</taxon>
        <taxon>Ktedonobacterales</taxon>
        <taxon>Reticulibacteraceae</taxon>
        <taxon>Reticulibacter</taxon>
    </lineage>
</organism>
<evidence type="ECO:0000259" key="4">
    <source>
        <dbReference type="PROSITE" id="PS51462"/>
    </source>
</evidence>
<proteinExistence type="inferred from homology"/>
<comment type="similarity">
    <text evidence="3">Belongs to the Nudix hydrolase family.</text>
</comment>
<dbReference type="PANTHER" id="PTHR43046:SF16">
    <property type="entry name" value="ADP-RIBOSE PYROPHOSPHATASE YJHB-RELATED"/>
    <property type="match status" value="1"/>
</dbReference>
<accession>A0A8J3ICS7</accession>
<dbReference type="PANTHER" id="PTHR43046">
    <property type="entry name" value="GDP-MANNOSE MANNOSYL HYDROLASE"/>
    <property type="match status" value="1"/>
</dbReference>
<name>A0A8J3ICS7_9CHLR</name>
<feature type="domain" description="Nudix hydrolase" evidence="4">
    <location>
        <begin position="79"/>
        <end position="208"/>
    </location>
</feature>
<dbReference type="InterPro" id="IPR000086">
    <property type="entry name" value="NUDIX_hydrolase_dom"/>
</dbReference>
<dbReference type="InterPro" id="IPR020476">
    <property type="entry name" value="Nudix_hydrolase"/>
</dbReference>
<dbReference type="GO" id="GO:0016787">
    <property type="term" value="F:hydrolase activity"/>
    <property type="evidence" value="ECO:0007669"/>
    <property type="project" value="UniProtKB-KW"/>
</dbReference>
<evidence type="ECO:0000313" key="6">
    <source>
        <dbReference type="Proteomes" id="UP000597444"/>
    </source>
</evidence>
<evidence type="ECO:0000256" key="3">
    <source>
        <dbReference type="RuleBase" id="RU003476"/>
    </source>
</evidence>
<dbReference type="InterPro" id="IPR059176">
    <property type="entry name" value="UDP-X_N"/>
</dbReference>
<sequence>MTTRDDEKPGVSLAQQLALCADILRDCSANGLQYADTIYNRDNYRKVQSVALELLALATGEPLSALEPLRATVFARPAPFPVADGAVVGDDGKILLIRRADNGLWALPGGGLEVGESPAQGAVREVLEETGVSCEPIALVGINDSRLCGTRSRHHLYHILFLCRPLHISVVTPPSHIQEVLDSGWFAEHDLPSNIDPGHRQRIPEAFRVWRGDQRAYFDR</sequence>
<evidence type="ECO:0000256" key="1">
    <source>
        <dbReference type="ARBA" id="ARBA00001946"/>
    </source>
</evidence>
<dbReference type="Proteomes" id="UP000597444">
    <property type="component" value="Unassembled WGS sequence"/>
</dbReference>
<dbReference type="Pfam" id="PF00293">
    <property type="entry name" value="NUDIX"/>
    <property type="match status" value="1"/>
</dbReference>
<comment type="cofactor">
    <cofactor evidence="1">
        <name>Mg(2+)</name>
        <dbReference type="ChEBI" id="CHEBI:18420"/>
    </cofactor>
</comment>
<dbReference type="PROSITE" id="PS51462">
    <property type="entry name" value="NUDIX"/>
    <property type="match status" value="1"/>
</dbReference>
<dbReference type="InterPro" id="IPR020084">
    <property type="entry name" value="NUDIX_hydrolase_CS"/>
</dbReference>
<dbReference type="PRINTS" id="PR00502">
    <property type="entry name" value="NUDIXFAMILY"/>
</dbReference>
<evidence type="ECO:0000256" key="2">
    <source>
        <dbReference type="ARBA" id="ARBA00022801"/>
    </source>
</evidence>
<dbReference type="RefSeq" id="WP_220203835.1">
    <property type="nucleotide sequence ID" value="NZ_BNJK01000001.1"/>
</dbReference>
<dbReference type="SUPFAM" id="SSF55811">
    <property type="entry name" value="Nudix"/>
    <property type="match status" value="1"/>
</dbReference>
<keyword evidence="2 3" id="KW-0378">Hydrolase</keyword>
<evidence type="ECO:0000313" key="5">
    <source>
        <dbReference type="EMBL" id="GHO93029.1"/>
    </source>
</evidence>
<dbReference type="PROSITE" id="PS00893">
    <property type="entry name" value="NUDIX_BOX"/>
    <property type="match status" value="1"/>
</dbReference>
<dbReference type="Gene3D" id="3.90.79.10">
    <property type="entry name" value="Nucleoside Triphosphate Pyrophosphohydrolase"/>
    <property type="match status" value="1"/>
</dbReference>
<gene>
    <name evidence="5" type="ORF">KSF_030770</name>
</gene>
<reference evidence="5" key="1">
    <citation type="submission" date="2020-10" db="EMBL/GenBank/DDBJ databases">
        <title>Taxonomic study of unclassified bacteria belonging to the class Ktedonobacteria.</title>
        <authorList>
            <person name="Yabe S."/>
            <person name="Wang C.M."/>
            <person name="Zheng Y."/>
            <person name="Sakai Y."/>
            <person name="Cavaletti L."/>
            <person name="Monciardini P."/>
            <person name="Donadio S."/>
        </authorList>
    </citation>
    <scope>NUCLEOTIDE SEQUENCE</scope>
    <source>
        <strain evidence="5">ID150040</strain>
    </source>
</reference>